<accession>A0A2P6PE24</accession>
<dbReference type="STRING" id="74649.A0A2P6PE24"/>
<evidence type="ECO:0000313" key="1">
    <source>
        <dbReference type="EMBL" id="PRQ20178.1"/>
    </source>
</evidence>
<gene>
    <name evidence="1" type="ORF">RchiOBHm_Chr7g0225301</name>
</gene>
<protein>
    <submittedName>
        <fullName evidence="1">Uncharacterized protein</fullName>
    </submittedName>
</protein>
<name>A0A2P6PE24_ROSCH</name>
<comment type="caution">
    <text evidence="1">The sequence shown here is derived from an EMBL/GenBank/DDBJ whole genome shotgun (WGS) entry which is preliminary data.</text>
</comment>
<sequence length="91" mass="9992">MFFSLVRWSAGVWCTYGWGSINTCLLANSMYFESPEVDMVTVAQNFVSGNNPKGFASTLVHFMGKIYKEAEKFAYQNGAKVAVIYGGAPMG</sequence>
<dbReference type="EMBL" id="PDCK01000045">
    <property type="protein sequence ID" value="PRQ20178.1"/>
    <property type="molecule type" value="Genomic_DNA"/>
</dbReference>
<organism evidence="1 2">
    <name type="scientific">Rosa chinensis</name>
    <name type="common">China rose</name>
    <dbReference type="NCBI Taxonomy" id="74649"/>
    <lineage>
        <taxon>Eukaryota</taxon>
        <taxon>Viridiplantae</taxon>
        <taxon>Streptophyta</taxon>
        <taxon>Embryophyta</taxon>
        <taxon>Tracheophyta</taxon>
        <taxon>Spermatophyta</taxon>
        <taxon>Magnoliopsida</taxon>
        <taxon>eudicotyledons</taxon>
        <taxon>Gunneridae</taxon>
        <taxon>Pentapetalae</taxon>
        <taxon>rosids</taxon>
        <taxon>fabids</taxon>
        <taxon>Rosales</taxon>
        <taxon>Rosaceae</taxon>
        <taxon>Rosoideae</taxon>
        <taxon>Rosoideae incertae sedis</taxon>
        <taxon>Rosa</taxon>
    </lineage>
</organism>
<dbReference type="AlphaFoldDB" id="A0A2P6PE24"/>
<dbReference type="Gramene" id="PRQ20178">
    <property type="protein sequence ID" value="PRQ20178"/>
    <property type="gene ID" value="RchiOBHm_Chr7g0225301"/>
</dbReference>
<keyword evidence="2" id="KW-1185">Reference proteome</keyword>
<reference evidence="1 2" key="1">
    <citation type="journal article" date="2018" name="Nat. Genet.">
        <title>The Rosa genome provides new insights in the design of modern roses.</title>
        <authorList>
            <person name="Bendahmane M."/>
        </authorList>
    </citation>
    <scope>NUCLEOTIDE SEQUENCE [LARGE SCALE GENOMIC DNA]</scope>
    <source>
        <strain evidence="2">cv. Old Blush</strain>
    </source>
</reference>
<dbReference type="Proteomes" id="UP000238479">
    <property type="component" value="Chromosome 7"/>
</dbReference>
<proteinExistence type="predicted"/>
<evidence type="ECO:0000313" key="2">
    <source>
        <dbReference type="Proteomes" id="UP000238479"/>
    </source>
</evidence>